<dbReference type="VEuPathDB" id="FungiDB:BO72DRAFT_524512"/>
<dbReference type="OrthoDB" id="3366823at2759"/>
<feature type="region of interest" description="Disordered" evidence="3">
    <location>
        <begin position="83"/>
        <end position="144"/>
    </location>
</feature>
<feature type="compositionally biased region" description="Low complexity" evidence="3">
    <location>
        <begin position="373"/>
        <end position="392"/>
    </location>
</feature>
<protein>
    <recommendedName>
        <fullName evidence="4">RED-like N-terminal domain-containing protein</fullName>
    </recommendedName>
</protein>
<dbReference type="InterPro" id="IPR039896">
    <property type="entry name" value="Red-like"/>
</dbReference>
<gene>
    <name evidence="5" type="ORF">BO72DRAFT_524512</name>
</gene>
<feature type="compositionally biased region" description="Basic and acidic residues" evidence="3">
    <location>
        <begin position="124"/>
        <end position="144"/>
    </location>
</feature>
<evidence type="ECO:0000256" key="2">
    <source>
        <dbReference type="ARBA" id="ARBA00023242"/>
    </source>
</evidence>
<feature type="compositionally biased region" description="Low complexity" evidence="3">
    <location>
        <begin position="438"/>
        <end position="447"/>
    </location>
</feature>
<feature type="compositionally biased region" description="Acidic residues" evidence="3">
    <location>
        <begin position="414"/>
        <end position="428"/>
    </location>
</feature>
<evidence type="ECO:0000259" key="4">
    <source>
        <dbReference type="Pfam" id="PF07808"/>
    </source>
</evidence>
<feature type="compositionally biased region" description="Basic and acidic residues" evidence="3">
    <location>
        <begin position="304"/>
        <end position="316"/>
    </location>
</feature>
<proteinExistence type="predicted"/>
<organism evidence="5 6">
    <name type="scientific">Aspergillus fijiensis CBS 313.89</name>
    <dbReference type="NCBI Taxonomy" id="1448319"/>
    <lineage>
        <taxon>Eukaryota</taxon>
        <taxon>Fungi</taxon>
        <taxon>Dikarya</taxon>
        <taxon>Ascomycota</taxon>
        <taxon>Pezizomycotina</taxon>
        <taxon>Eurotiomycetes</taxon>
        <taxon>Eurotiomycetidae</taxon>
        <taxon>Eurotiales</taxon>
        <taxon>Aspergillaceae</taxon>
        <taxon>Aspergillus</taxon>
    </lineage>
</organism>
<dbReference type="EMBL" id="KZ824626">
    <property type="protein sequence ID" value="RAK81036.1"/>
    <property type="molecule type" value="Genomic_DNA"/>
</dbReference>
<feature type="region of interest" description="Disordered" evidence="3">
    <location>
        <begin position="296"/>
        <end position="316"/>
    </location>
</feature>
<evidence type="ECO:0000256" key="1">
    <source>
        <dbReference type="ARBA" id="ARBA00004123"/>
    </source>
</evidence>
<feature type="region of interest" description="Disordered" evidence="3">
    <location>
        <begin position="350"/>
        <end position="480"/>
    </location>
</feature>
<evidence type="ECO:0000313" key="5">
    <source>
        <dbReference type="EMBL" id="RAK81036.1"/>
    </source>
</evidence>
<dbReference type="GO" id="GO:0005634">
    <property type="term" value="C:nucleus"/>
    <property type="evidence" value="ECO:0007669"/>
    <property type="project" value="UniProtKB-SubCell"/>
</dbReference>
<feature type="compositionally biased region" description="Acidic residues" evidence="3">
    <location>
        <begin position="222"/>
        <end position="236"/>
    </location>
</feature>
<dbReference type="InterPro" id="IPR012916">
    <property type="entry name" value="RED_N"/>
</dbReference>
<sequence>MNNDQFRRLVLDTPTSSSSSSNTNKNARTTTNSGATPSPSAAAAAALGSRLRSSIPMTPRALNTTKSSLHNEFARQLADHRREQMGGAGGPPAKRFKSSAAPKGTRLPEGYRDRAALLRGVEQQGEKDGDGDGGKASGDRGDGDELEKRVKALEEMVKLGQIDQGTFEGLIREMGVGGDLGSTHMVKGLDWELLKRVRSGEDVTGPKGGDSRSVEAEKVGDVDDELDQVLGEEEAGVDGLPSAPREQKVKKKGIMAPPPPPPRLEQVEAGVPRSRDEILRQLKARRAAAAAAAANAAEAEAEMEEQRPVEPALGDRFKRIGSESKVEKKRWIEQDETGRRKEILQITDAQGKVKRKVRWLDKPGEAPAPAPAAKPLGMDVPAEFAAKAAPTPAEEEDDDIFAGVGADYNPLADLGDEDDSSSEDESEAGEVAQKKSVATDTAPAEATADTEKKPVEDTTGRPRNYFATSTTEEVPEIDRSNPLAKDATLLAALKRAAALRQSEEAAGEGEEDVDAETALRRKKFLEEARRREALDAMDMDMGFGGSRVGDEEDDEEVVLEGEGRGGKKRKRGPKKKKGDKNSASDVLRVMEDRKQGQ</sequence>
<feature type="compositionally biased region" description="Low complexity" evidence="3">
    <location>
        <begin position="13"/>
        <end position="54"/>
    </location>
</feature>
<dbReference type="GeneID" id="63867215"/>
<dbReference type="Pfam" id="PF07808">
    <property type="entry name" value="RED_N"/>
    <property type="match status" value="1"/>
</dbReference>
<feature type="compositionally biased region" description="Basic and acidic residues" evidence="3">
    <location>
        <begin position="209"/>
        <end position="221"/>
    </location>
</feature>
<dbReference type="AlphaFoldDB" id="A0A8G1S244"/>
<feature type="compositionally biased region" description="Basic and acidic residues" evidence="3">
    <location>
        <begin position="1"/>
        <end position="10"/>
    </location>
</feature>
<feature type="compositionally biased region" description="Basic and acidic residues" evidence="3">
    <location>
        <begin position="588"/>
        <end position="597"/>
    </location>
</feature>
<keyword evidence="2" id="KW-0539">Nucleus</keyword>
<accession>A0A8G1S244</accession>
<keyword evidence="6" id="KW-1185">Reference proteome</keyword>
<evidence type="ECO:0000313" key="6">
    <source>
        <dbReference type="Proteomes" id="UP000249789"/>
    </source>
</evidence>
<feature type="region of interest" description="Disordered" evidence="3">
    <location>
        <begin position="1"/>
        <end position="69"/>
    </location>
</feature>
<feature type="region of interest" description="Disordered" evidence="3">
    <location>
        <begin position="200"/>
        <end position="272"/>
    </location>
</feature>
<evidence type="ECO:0000256" key="3">
    <source>
        <dbReference type="SAM" id="MobiDB-lite"/>
    </source>
</evidence>
<feature type="compositionally biased region" description="Acidic residues" evidence="3">
    <location>
        <begin position="550"/>
        <end position="559"/>
    </location>
</feature>
<comment type="subcellular location">
    <subcellularLocation>
        <location evidence="1">Nucleus</location>
    </subcellularLocation>
</comment>
<dbReference type="PANTHER" id="PTHR12765">
    <property type="entry name" value="RED PROTEIN IK FACTOR CYTOKINE IK"/>
    <property type="match status" value="1"/>
</dbReference>
<dbReference type="Proteomes" id="UP000249789">
    <property type="component" value="Unassembled WGS sequence"/>
</dbReference>
<dbReference type="RefSeq" id="XP_040805046.1">
    <property type="nucleotide sequence ID" value="XM_040949880.1"/>
</dbReference>
<name>A0A8G1S244_9EURO</name>
<reference evidence="5 6" key="1">
    <citation type="submission" date="2018-02" db="EMBL/GenBank/DDBJ databases">
        <title>The genomes of Aspergillus section Nigri reveals drivers in fungal speciation.</title>
        <authorList>
            <consortium name="DOE Joint Genome Institute"/>
            <person name="Vesth T.C."/>
            <person name="Nybo J."/>
            <person name="Theobald S."/>
            <person name="Brandl J."/>
            <person name="Frisvad J.C."/>
            <person name="Nielsen K.F."/>
            <person name="Lyhne E.K."/>
            <person name="Kogle M.E."/>
            <person name="Kuo A."/>
            <person name="Riley R."/>
            <person name="Clum A."/>
            <person name="Nolan M."/>
            <person name="Lipzen A."/>
            <person name="Salamov A."/>
            <person name="Henrissat B."/>
            <person name="Wiebenga A."/>
            <person name="De vries R.P."/>
            <person name="Grigoriev I.V."/>
            <person name="Mortensen U.H."/>
            <person name="Andersen M.R."/>
            <person name="Baker S.E."/>
        </authorList>
    </citation>
    <scope>NUCLEOTIDE SEQUENCE [LARGE SCALE GENOMIC DNA]</scope>
    <source>
        <strain evidence="5 6">CBS 313.89</strain>
    </source>
</reference>
<feature type="domain" description="RED-like N-terminal" evidence="4">
    <location>
        <begin position="176"/>
        <end position="200"/>
    </location>
</feature>
<feature type="compositionally biased region" description="Basic and acidic residues" evidence="3">
    <location>
        <begin position="449"/>
        <end position="460"/>
    </location>
</feature>
<feature type="region of interest" description="Disordered" evidence="3">
    <location>
        <begin position="530"/>
        <end position="597"/>
    </location>
</feature>
<feature type="compositionally biased region" description="Basic residues" evidence="3">
    <location>
        <begin position="566"/>
        <end position="578"/>
    </location>
</feature>